<dbReference type="EMBL" id="QTSU01000005">
    <property type="protein sequence ID" value="RDZ25959.1"/>
    <property type="molecule type" value="Genomic_DNA"/>
</dbReference>
<proteinExistence type="predicted"/>
<comment type="caution">
    <text evidence="2">The sequence shown here is derived from an EMBL/GenBank/DDBJ whole genome shotgun (WGS) entry which is preliminary data.</text>
</comment>
<gene>
    <name evidence="2" type="ORF">DX914_19025</name>
</gene>
<feature type="domain" description="AB hydrolase-1" evidence="1">
    <location>
        <begin position="71"/>
        <end position="304"/>
    </location>
</feature>
<keyword evidence="2" id="KW-0378">Hydrolase</keyword>
<sequence length="315" mass="32984">MIGRSDSGSEAMAGIGAALRSGLRFSAGAALGLWLAVAPATAGGLQSAHSTSSDGTKIHYVDNRRADAPVLVFVPGWGMDHTIWEAQLAAFADGYRVIAIDPRSQGASDLAGGGNTPEVRAGDIETLLASQRIERAVLIGWSQGVQDSMAYVERYGTTRLAGVVLVDAAVSKGAASAQTDPKAAAQLLQRMAIYAAHPREYLQGMMGAIFARPLPPPVLQRRVDIALRTPTSTGVAMLVADLYGADRSGALAKLDRPTLIVASAKSDELAAQRAAAQQVPGAVLEVMDEAGHGVFVDRPEAFNALLRRFLEASVR</sequence>
<dbReference type="Pfam" id="PF12697">
    <property type="entry name" value="Abhydrolase_6"/>
    <property type="match status" value="1"/>
</dbReference>
<evidence type="ECO:0000313" key="2">
    <source>
        <dbReference type="EMBL" id="RDZ25959.1"/>
    </source>
</evidence>
<dbReference type="SUPFAM" id="SSF53474">
    <property type="entry name" value="alpha/beta-Hydrolases"/>
    <property type="match status" value="1"/>
</dbReference>
<protein>
    <submittedName>
        <fullName evidence="2">Alpha/beta hydrolase</fullName>
    </submittedName>
</protein>
<dbReference type="PANTHER" id="PTHR43194:SF2">
    <property type="entry name" value="PEROXISOMAL MEMBRANE PROTEIN LPX1"/>
    <property type="match status" value="1"/>
</dbReference>
<dbReference type="Gene3D" id="3.40.50.1820">
    <property type="entry name" value="alpha/beta hydrolase"/>
    <property type="match status" value="1"/>
</dbReference>
<accession>A0A371JW97</accession>
<keyword evidence="3" id="KW-1185">Reference proteome</keyword>
<dbReference type="InterPro" id="IPR029058">
    <property type="entry name" value="AB_hydrolase_fold"/>
</dbReference>
<dbReference type="InterPro" id="IPR000073">
    <property type="entry name" value="AB_hydrolase_1"/>
</dbReference>
<dbReference type="PANTHER" id="PTHR43194">
    <property type="entry name" value="HYDROLASE ALPHA/BETA FOLD FAMILY"/>
    <property type="match status" value="1"/>
</dbReference>
<reference evidence="2 3" key="1">
    <citation type="submission" date="2018-08" db="EMBL/GenBank/DDBJ databases">
        <title>Lysobacter sp. zong2l5, whole genome shotgun sequence.</title>
        <authorList>
            <person name="Zhang X."/>
            <person name="Feng G."/>
            <person name="Zhu H."/>
        </authorList>
    </citation>
    <scope>NUCLEOTIDE SEQUENCE [LARGE SCALE GENOMIC DNA]</scope>
    <source>
        <strain evidence="3">zong2l5</strain>
    </source>
</reference>
<dbReference type="Proteomes" id="UP000264492">
    <property type="component" value="Unassembled WGS sequence"/>
</dbReference>
<dbReference type="InterPro" id="IPR050228">
    <property type="entry name" value="Carboxylesterase_BioH"/>
</dbReference>
<evidence type="ECO:0000259" key="1">
    <source>
        <dbReference type="Pfam" id="PF12697"/>
    </source>
</evidence>
<dbReference type="AlphaFoldDB" id="A0A371JW97"/>
<evidence type="ECO:0000313" key="3">
    <source>
        <dbReference type="Proteomes" id="UP000264492"/>
    </source>
</evidence>
<name>A0A371JW97_9GAMM</name>
<organism evidence="2 3">
    <name type="scientific">Lysobacter silvisoli</name>
    <dbReference type="NCBI Taxonomy" id="2293254"/>
    <lineage>
        <taxon>Bacteria</taxon>
        <taxon>Pseudomonadati</taxon>
        <taxon>Pseudomonadota</taxon>
        <taxon>Gammaproteobacteria</taxon>
        <taxon>Lysobacterales</taxon>
        <taxon>Lysobacteraceae</taxon>
        <taxon>Lysobacter</taxon>
    </lineage>
</organism>
<dbReference type="GO" id="GO:0016787">
    <property type="term" value="F:hydrolase activity"/>
    <property type="evidence" value="ECO:0007669"/>
    <property type="project" value="UniProtKB-KW"/>
</dbReference>